<dbReference type="SUPFAM" id="SSF46626">
    <property type="entry name" value="Cytochrome c"/>
    <property type="match status" value="1"/>
</dbReference>
<keyword evidence="4 8" id="KW-0479">Metal-binding</keyword>
<keyword evidence="6" id="KW-0560">Oxidoreductase</keyword>
<dbReference type="InterPro" id="IPR002372">
    <property type="entry name" value="PQQ_rpt_dom"/>
</dbReference>
<dbReference type="SMART" id="SM00564">
    <property type="entry name" value="PQQ"/>
    <property type="match status" value="6"/>
</dbReference>
<name>A0ABV3ZE17_9BACT</name>
<evidence type="ECO:0000256" key="7">
    <source>
        <dbReference type="ARBA" id="ARBA00023004"/>
    </source>
</evidence>
<keyword evidence="11" id="KW-1185">Reference proteome</keyword>
<evidence type="ECO:0000256" key="5">
    <source>
        <dbReference type="ARBA" id="ARBA00022729"/>
    </source>
</evidence>
<organism evidence="10 11">
    <name type="scientific">Danxiaibacter flavus</name>
    <dbReference type="NCBI Taxonomy" id="3049108"/>
    <lineage>
        <taxon>Bacteria</taxon>
        <taxon>Pseudomonadati</taxon>
        <taxon>Bacteroidota</taxon>
        <taxon>Chitinophagia</taxon>
        <taxon>Chitinophagales</taxon>
        <taxon>Chitinophagaceae</taxon>
        <taxon>Danxiaibacter</taxon>
    </lineage>
</organism>
<protein>
    <submittedName>
        <fullName evidence="10">PQQ-binding-like beta-propeller repeat protein</fullName>
    </submittedName>
</protein>
<evidence type="ECO:0000313" key="11">
    <source>
        <dbReference type="Proteomes" id="UP001560573"/>
    </source>
</evidence>
<feature type="domain" description="Cytochrome c" evidence="9">
    <location>
        <begin position="488"/>
        <end position="563"/>
    </location>
</feature>
<dbReference type="PANTHER" id="PTHR32303:SF4">
    <property type="entry name" value="QUINOPROTEIN GLUCOSE DEHYDROGENASE"/>
    <property type="match status" value="1"/>
</dbReference>
<keyword evidence="7 8" id="KW-0408">Iron</keyword>
<dbReference type="PANTHER" id="PTHR32303">
    <property type="entry name" value="QUINOPROTEIN ALCOHOL DEHYDROGENASE (CYTOCHROME C)"/>
    <property type="match status" value="1"/>
</dbReference>
<dbReference type="RefSeq" id="WP_369329139.1">
    <property type="nucleotide sequence ID" value="NZ_JAULBC010000002.1"/>
</dbReference>
<accession>A0ABV3ZE17</accession>
<keyword evidence="5" id="KW-0732">Signal</keyword>
<dbReference type="Proteomes" id="UP001560573">
    <property type="component" value="Unassembled WGS sequence"/>
</dbReference>
<dbReference type="InterPro" id="IPR036909">
    <property type="entry name" value="Cyt_c-like_dom_sf"/>
</dbReference>
<reference evidence="10 11" key="1">
    <citation type="submission" date="2023-07" db="EMBL/GenBank/DDBJ databases">
        <authorList>
            <person name="Lian W.-H."/>
        </authorList>
    </citation>
    <scope>NUCLEOTIDE SEQUENCE [LARGE SCALE GENOMIC DNA]</scope>
    <source>
        <strain evidence="10 11">SYSU DXS3180</strain>
    </source>
</reference>
<dbReference type="PROSITE" id="PS51007">
    <property type="entry name" value="CYTC"/>
    <property type="match status" value="1"/>
</dbReference>
<evidence type="ECO:0000256" key="4">
    <source>
        <dbReference type="ARBA" id="ARBA00022723"/>
    </source>
</evidence>
<dbReference type="InterPro" id="IPR018391">
    <property type="entry name" value="PQQ_b-propeller_rpt"/>
</dbReference>
<dbReference type="SUPFAM" id="SSF50998">
    <property type="entry name" value="Quinoprotein alcohol dehydrogenase-like"/>
    <property type="match status" value="1"/>
</dbReference>
<comment type="caution">
    <text evidence="10">The sequence shown here is derived from an EMBL/GenBank/DDBJ whole genome shotgun (WGS) entry which is preliminary data.</text>
</comment>
<evidence type="ECO:0000256" key="3">
    <source>
        <dbReference type="ARBA" id="ARBA00022617"/>
    </source>
</evidence>
<evidence type="ECO:0000256" key="2">
    <source>
        <dbReference type="ARBA" id="ARBA00008156"/>
    </source>
</evidence>
<comment type="similarity">
    <text evidence="2">Belongs to the bacterial PQQ dehydrogenase family.</text>
</comment>
<sequence length="727" mass="79900">MIHTPFAKLTVAIFTLSFFVACKNETPSAYTGWSVVNGNATGNKYSSLEQIDTTNVQRLQVAWTYNTGDADTAAHSQIQCNPIIVDGIMYATSPQLKLIAVDAATGKEKWVFKPFEQVEGDKEGHFILNNNRGVAYWTDGKDDKRIFYTAGSFVHAVNATTGKLIESFGNKGKIDLHDDLGADVHDLFVTATSAPTVYKDLVITGTRVSEGMDAAPGHIRAYDVRTGKMRWIFHTIPQPGEPGYETWEDKDAWKMVGGANNWMGLTVDHQRGIAYVPIGSASMDFYGGKKLGSNLYADCMLALDAATGKLKWHFQFIHHDTWDWDPSSAPVLTTIQHEGKDVDVVAQTTKTGFVFVFDRETGKSIFPIKETPVDTATKLVGEKLWPTQPVPQKPAPFVRQTFGEKDINPYLPKESYEDVKSRLKTYHTGMFTPQSKEGTVIFPGFDGGAEWGGPAVDPESGLLYVNANEMAWILHMLDVDKTKQTSETYIKAGVRLYKQHCMSCHGPERKGGGNYPSIVDVNKKLNEDSFIDFINHGRRMMPAFQYLKQEEKEAIASFVLDIKSNQQKKFVSVPTAAEVFRNVPYTISGYIKFLSKEGLPAIAPPWGTLTAINLNTGEHVWKTTLGEEAELKARGVPPTGTENYGGPVVTKGGLLFIGASKDGKFRAFSKATGTLLWETNLPAPAFATPAVYSANGRQYVVVACGGGKLGTKSGDAYVAFALPEKNK</sequence>
<proteinExistence type="inferred from homology"/>
<evidence type="ECO:0000259" key="9">
    <source>
        <dbReference type="PROSITE" id="PS51007"/>
    </source>
</evidence>
<dbReference type="CDD" id="cd10280">
    <property type="entry name" value="PQQ_mGDH"/>
    <property type="match status" value="1"/>
</dbReference>
<dbReference type="Gene3D" id="2.140.10.10">
    <property type="entry name" value="Quinoprotein alcohol dehydrogenase-like superfamily"/>
    <property type="match status" value="2"/>
</dbReference>
<keyword evidence="3 8" id="KW-0349">Heme</keyword>
<dbReference type="Gene3D" id="1.10.760.10">
    <property type="entry name" value="Cytochrome c-like domain"/>
    <property type="match status" value="1"/>
</dbReference>
<dbReference type="EMBL" id="JAULBC010000002">
    <property type="protein sequence ID" value="MEX6687735.1"/>
    <property type="molecule type" value="Genomic_DNA"/>
</dbReference>
<dbReference type="InterPro" id="IPR011047">
    <property type="entry name" value="Quinoprotein_ADH-like_sf"/>
</dbReference>
<evidence type="ECO:0000313" key="10">
    <source>
        <dbReference type="EMBL" id="MEX6687735.1"/>
    </source>
</evidence>
<evidence type="ECO:0000256" key="1">
    <source>
        <dbReference type="ARBA" id="ARBA00001931"/>
    </source>
</evidence>
<dbReference type="InterPro" id="IPR009056">
    <property type="entry name" value="Cyt_c-like_dom"/>
</dbReference>
<gene>
    <name evidence="10" type="ORF">QTN47_09540</name>
</gene>
<dbReference type="Pfam" id="PF01011">
    <property type="entry name" value="PQQ"/>
    <property type="match status" value="2"/>
</dbReference>
<dbReference type="InterPro" id="IPR017511">
    <property type="entry name" value="PQQ_mDH"/>
</dbReference>
<comment type="cofactor">
    <cofactor evidence="1">
        <name>pyrroloquinoline quinone</name>
        <dbReference type="ChEBI" id="CHEBI:58442"/>
    </cofactor>
</comment>
<evidence type="ECO:0000256" key="8">
    <source>
        <dbReference type="PROSITE-ProRule" id="PRU00433"/>
    </source>
</evidence>
<evidence type="ECO:0000256" key="6">
    <source>
        <dbReference type="ARBA" id="ARBA00023002"/>
    </source>
</evidence>